<dbReference type="InterPro" id="IPR018391">
    <property type="entry name" value="PQQ_b-propeller_rpt"/>
</dbReference>
<feature type="domain" description="Pyrrolo-quinoline quinone repeat" evidence="1">
    <location>
        <begin position="240"/>
        <end position="356"/>
    </location>
</feature>
<name>A0A1I4CPJ9_9EURY</name>
<evidence type="ECO:0000259" key="1">
    <source>
        <dbReference type="Pfam" id="PF13360"/>
    </source>
</evidence>
<dbReference type="STRING" id="553466.SAMN04487950_1264"/>
<dbReference type="InterPro" id="IPR015943">
    <property type="entry name" value="WD40/YVTN_repeat-like_dom_sf"/>
</dbReference>
<dbReference type="Gene3D" id="2.130.10.10">
    <property type="entry name" value="YVTN repeat-like/Quinoprotein amine dehydrogenase"/>
    <property type="match status" value="1"/>
</dbReference>
<dbReference type="Gene3D" id="2.40.128.630">
    <property type="match status" value="1"/>
</dbReference>
<dbReference type="PANTHER" id="PTHR34512:SF30">
    <property type="entry name" value="OUTER MEMBRANE PROTEIN ASSEMBLY FACTOR BAMB"/>
    <property type="match status" value="1"/>
</dbReference>
<dbReference type="InterPro" id="IPR011047">
    <property type="entry name" value="Quinoprotein_ADH-like_sf"/>
</dbReference>
<sequence>MGSSTRRCFLKRACTSTLVSVVGLAGCATTPAPIDGVSGSWRTYHADDRNTGHVSDPGPRQGAVEHWRVELDEQVGTPPVVAGDTLYLVGSGKARALSLATGERRWDLTFSETESWDHNLNALALADDSLLHLAPTGSVRCLDVEMESLRWEASDGFHSGPSATAIVGSVALVVNGAVTGYDLTDGTERWRLETEGATGPLVVEDGTVFFTDIDDGVRAIDAETGTERSHYPIDGISSYSGLSLSNGTLYVSTGEIHGPQGGVVAVDVETGDRLWAVHGADRVYSTPTVADDVVYVTDSRENVSAFDARTGELRWSIGLYPWWESHGFFSPNSLDGPIVTGDTLYAIDGESMHALELGTEHDNLADRRRYQIDSSRLWAAPIVVDRFAYLLESRGERLVALGPTA</sequence>
<evidence type="ECO:0000313" key="3">
    <source>
        <dbReference type="Proteomes" id="UP000199607"/>
    </source>
</evidence>
<dbReference type="EMBL" id="FOTC01000001">
    <property type="protein sequence ID" value="SFK82167.1"/>
    <property type="molecule type" value="Genomic_DNA"/>
</dbReference>
<accession>A0A1I4CPJ9</accession>
<dbReference type="PANTHER" id="PTHR34512">
    <property type="entry name" value="CELL SURFACE PROTEIN"/>
    <property type="match status" value="1"/>
</dbReference>
<dbReference type="Proteomes" id="UP000199607">
    <property type="component" value="Unassembled WGS sequence"/>
</dbReference>
<gene>
    <name evidence="2" type="ORF">SAMN04487950_1264</name>
</gene>
<organism evidence="2 3">
    <name type="scientific">Halogranum rubrum</name>
    <dbReference type="NCBI Taxonomy" id="553466"/>
    <lineage>
        <taxon>Archaea</taxon>
        <taxon>Methanobacteriati</taxon>
        <taxon>Methanobacteriota</taxon>
        <taxon>Stenosarchaea group</taxon>
        <taxon>Halobacteria</taxon>
        <taxon>Halobacteriales</taxon>
        <taxon>Haloferacaceae</taxon>
    </lineage>
</organism>
<keyword evidence="3" id="KW-1185">Reference proteome</keyword>
<dbReference type="PROSITE" id="PS51257">
    <property type="entry name" value="PROKAR_LIPOPROTEIN"/>
    <property type="match status" value="1"/>
</dbReference>
<evidence type="ECO:0000313" key="2">
    <source>
        <dbReference type="EMBL" id="SFK82167.1"/>
    </source>
</evidence>
<feature type="domain" description="Pyrrolo-quinoline quinone repeat" evidence="1">
    <location>
        <begin position="137"/>
        <end position="227"/>
    </location>
</feature>
<dbReference type="AlphaFoldDB" id="A0A1I4CPJ9"/>
<protein>
    <submittedName>
        <fullName evidence="2">Outer membrane protein assembly factor BamB, contains PQQ-like beta-propeller repeat</fullName>
    </submittedName>
</protein>
<dbReference type="InterPro" id="IPR002372">
    <property type="entry name" value="PQQ_rpt_dom"/>
</dbReference>
<proteinExistence type="predicted"/>
<dbReference type="SUPFAM" id="SSF50998">
    <property type="entry name" value="Quinoprotein alcohol dehydrogenase-like"/>
    <property type="match status" value="2"/>
</dbReference>
<reference evidence="3" key="1">
    <citation type="submission" date="2016-10" db="EMBL/GenBank/DDBJ databases">
        <authorList>
            <person name="Varghese N."/>
            <person name="Submissions S."/>
        </authorList>
    </citation>
    <scope>NUCLEOTIDE SEQUENCE [LARGE SCALE GENOMIC DNA]</scope>
    <source>
        <strain evidence="3">CGMCC 1.7738</strain>
    </source>
</reference>
<dbReference type="SMART" id="SM00564">
    <property type="entry name" value="PQQ"/>
    <property type="match status" value="5"/>
</dbReference>
<dbReference type="Pfam" id="PF13360">
    <property type="entry name" value="PQQ_2"/>
    <property type="match status" value="2"/>
</dbReference>